<gene>
    <name evidence="1" type="ORF">JG688_00015226</name>
</gene>
<comment type="caution">
    <text evidence="1">The sequence shown here is derived from an EMBL/GenBank/DDBJ whole genome shotgun (WGS) entry which is preliminary data.</text>
</comment>
<dbReference type="AlphaFoldDB" id="A0A8J5ITM5"/>
<organism evidence="1 2">
    <name type="scientific">Phytophthora aleatoria</name>
    <dbReference type="NCBI Taxonomy" id="2496075"/>
    <lineage>
        <taxon>Eukaryota</taxon>
        <taxon>Sar</taxon>
        <taxon>Stramenopiles</taxon>
        <taxon>Oomycota</taxon>
        <taxon>Peronosporomycetes</taxon>
        <taxon>Peronosporales</taxon>
        <taxon>Peronosporaceae</taxon>
        <taxon>Phytophthora</taxon>
    </lineage>
</organism>
<name>A0A8J5ITM5_9STRA</name>
<dbReference type="Proteomes" id="UP000709295">
    <property type="component" value="Unassembled WGS sequence"/>
</dbReference>
<accession>A0A8J5ITM5</accession>
<reference evidence="1" key="1">
    <citation type="submission" date="2021-01" db="EMBL/GenBank/DDBJ databases">
        <title>Phytophthora aleatoria, a newly-described species from Pinus radiata is distinct from Phytophthora cactorum isolates based on comparative genomics.</title>
        <authorList>
            <person name="Mcdougal R."/>
            <person name="Panda P."/>
            <person name="Williams N."/>
            <person name="Studholme D.J."/>
        </authorList>
    </citation>
    <scope>NUCLEOTIDE SEQUENCE</scope>
    <source>
        <strain evidence="1">NZFS 4037</strain>
    </source>
</reference>
<protein>
    <submittedName>
        <fullName evidence="1">Uncharacterized protein</fullName>
    </submittedName>
</protein>
<dbReference type="EMBL" id="JAENGY010001604">
    <property type="protein sequence ID" value="KAG6948141.1"/>
    <property type="molecule type" value="Genomic_DNA"/>
</dbReference>
<keyword evidence="2" id="KW-1185">Reference proteome</keyword>
<evidence type="ECO:0000313" key="1">
    <source>
        <dbReference type="EMBL" id="KAG6948141.1"/>
    </source>
</evidence>
<proteinExistence type="predicted"/>
<sequence length="125" mass="14472">MEPGKVNLLAKYGRRTINIRDLILTVPESTAFLRDYAFNEKSRLYRKAQRVTEKYGSVLQMFAYGKSPYRRRVNRSGRTQKMPSVLPMHGLYPTSLLHSPSCDSVGKSSLAWFQEITRSRIKQRS</sequence>
<evidence type="ECO:0000313" key="2">
    <source>
        <dbReference type="Proteomes" id="UP000709295"/>
    </source>
</evidence>